<evidence type="ECO:0000256" key="3">
    <source>
        <dbReference type="ARBA" id="ARBA00029814"/>
    </source>
</evidence>
<comment type="catalytic activity">
    <reaction evidence="5">
        <text>diphthine-[translation elongation factor 2] + NH4(+) + ATP = diphthamide-[translation elongation factor 2] + AMP + diphosphate + H(+)</text>
        <dbReference type="Rhea" id="RHEA:19753"/>
        <dbReference type="Rhea" id="RHEA-COMP:10172"/>
        <dbReference type="Rhea" id="RHEA-COMP:10174"/>
        <dbReference type="ChEBI" id="CHEBI:15378"/>
        <dbReference type="ChEBI" id="CHEBI:16692"/>
        <dbReference type="ChEBI" id="CHEBI:28938"/>
        <dbReference type="ChEBI" id="CHEBI:30616"/>
        <dbReference type="ChEBI" id="CHEBI:33019"/>
        <dbReference type="ChEBI" id="CHEBI:82696"/>
        <dbReference type="ChEBI" id="CHEBI:456215"/>
        <dbReference type="EC" id="6.3.1.14"/>
    </reaction>
</comment>
<feature type="region of interest" description="Disordered" evidence="6">
    <location>
        <begin position="49"/>
        <end position="117"/>
    </location>
</feature>
<organism evidence="8 9">
    <name type="scientific">Diaporthe australafricana</name>
    <dbReference type="NCBI Taxonomy" id="127596"/>
    <lineage>
        <taxon>Eukaryota</taxon>
        <taxon>Fungi</taxon>
        <taxon>Dikarya</taxon>
        <taxon>Ascomycota</taxon>
        <taxon>Pezizomycotina</taxon>
        <taxon>Sordariomycetes</taxon>
        <taxon>Sordariomycetidae</taxon>
        <taxon>Diaporthales</taxon>
        <taxon>Diaporthaceae</taxon>
        <taxon>Diaporthe</taxon>
    </lineage>
</organism>
<dbReference type="InterPro" id="IPR014729">
    <property type="entry name" value="Rossmann-like_a/b/a_fold"/>
</dbReference>
<dbReference type="SUPFAM" id="SSF52402">
    <property type="entry name" value="Adenine nucleotide alpha hydrolases-like"/>
    <property type="match status" value="1"/>
</dbReference>
<evidence type="ECO:0000256" key="2">
    <source>
        <dbReference type="ARBA" id="ARBA00018426"/>
    </source>
</evidence>
<dbReference type="CDD" id="cd06156">
    <property type="entry name" value="eu_AANH_C_2"/>
    <property type="match status" value="1"/>
</dbReference>
<proteinExistence type="predicted"/>
<evidence type="ECO:0000313" key="9">
    <source>
        <dbReference type="Proteomes" id="UP001583177"/>
    </source>
</evidence>
<keyword evidence="9" id="KW-1185">Reference proteome</keyword>
<dbReference type="Gene3D" id="3.30.1330.40">
    <property type="entry name" value="RutC-like"/>
    <property type="match status" value="2"/>
</dbReference>
<dbReference type="SUPFAM" id="SSF55298">
    <property type="entry name" value="YjgF-like"/>
    <property type="match status" value="2"/>
</dbReference>
<feature type="compositionally biased region" description="Polar residues" evidence="6">
    <location>
        <begin position="77"/>
        <end position="87"/>
    </location>
</feature>
<dbReference type="Gene3D" id="3.40.50.620">
    <property type="entry name" value="HUPs"/>
    <property type="match status" value="1"/>
</dbReference>
<evidence type="ECO:0000256" key="1">
    <source>
        <dbReference type="ARBA" id="ARBA00012089"/>
    </source>
</evidence>
<evidence type="ECO:0000256" key="4">
    <source>
        <dbReference type="ARBA" id="ARBA00031552"/>
    </source>
</evidence>
<dbReference type="Gene3D" id="3.90.1490.10">
    <property type="entry name" value="putative n-type atp pyrophosphatase, domain 2"/>
    <property type="match status" value="1"/>
</dbReference>
<dbReference type="PANTHER" id="PTHR12196">
    <property type="entry name" value="DOMAIN OF UNKNOWN FUNCTION 71 DUF71 -CONTAINING PROTEIN"/>
    <property type="match status" value="1"/>
</dbReference>
<dbReference type="Pfam" id="PF01902">
    <property type="entry name" value="Diphthami_syn_2"/>
    <property type="match status" value="1"/>
</dbReference>
<evidence type="ECO:0000256" key="5">
    <source>
        <dbReference type="ARBA" id="ARBA00048108"/>
    </source>
</evidence>
<dbReference type="CDD" id="cd01994">
    <property type="entry name" value="AANH_PF0828-like"/>
    <property type="match status" value="1"/>
</dbReference>
<reference evidence="8 9" key="1">
    <citation type="journal article" date="2024" name="IMA Fungus">
        <title>IMA Genome - F19 : A genome assembly and annotation guide to empower mycologists, including annotated draft genome sequences of Ceratocystis pirilliformis, Diaporthe australafricana, Fusarium ophioides, Paecilomyces lecythidis, and Sporothrix stenoceras.</title>
        <authorList>
            <person name="Aylward J."/>
            <person name="Wilson A.M."/>
            <person name="Visagie C.M."/>
            <person name="Spraker J."/>
            <person name="Barnes I."/>
            <person name="Buitendag C."/>
            <person name="Ceriani C."/>
            <person name="Del Mar Angel L."/>
            <person name="du Plessis D."/>
            <person name="Fuchs T."/>
            <person name="Gasser K."/>
            <person name="Kramer D."/>
            <person name="Li W."/>
            <person name="Munsamy K."/>
            <person name="Piso A."/>
            <person name="Price J.L."/>
            <person name="Sonnekus B."/>
            <person name="Thomas C."/>
            <person name="van der Nest A."/>
            <person name="van Dijk A."/>
            <person name="van Heerden A."/>
            <person name="van Vuuren N."/>
            <person name="Yilmaz N."/>
            <person name="Duong T.A."/>
            <person name="van der Merwe N.A."/>
            <person name="Wingfield M.J."/>
            <person name="Wingfield B.D."/>
        </authorList>
    </citation>
    <scope>NUCLEOTIDE SEQUENCE [LARGE SCALE GENOMIC DNA]</scope>
    <source>
        <strain evidence="8 9">CMW 18300</strain>
    </source>
</reference>
<evidence type="ECO:0000313" key="8">
    <source>
        <dbReference type="EMBL" id="KAL1872060.1"/>
    </source>
</evidence>
<dbReference type="InterPro" id="IPR035959">
    <property type="entry name" value="RutC-like_sf"/>
</dbReference>
<accession>A0ABR3X8B8</accession>
<dbReference type="PANTHER" id="PTHR12196:SF2">
    <property type="entry name" value="DIPHTHINE--AMMONIA LIGASE"/>
    <property type="match status" value="1"/>
</dbReference>
<evidence type="ECO:0000259" key="7">
    <source>
        <dbReference type="Pfam" id="PF01902"/>
    </source>
</evidence>
<feature type="domain" description="Diphthamide synthase" evidence="7">
    <location>
        <begin position="122"/>
        <end position="325"/>
    </location>
</feature>
<gene>
    <name evidence="8" type="ORF">Daus18300_004429</name>
</gene>
<protein>
    <recommendedName>
        <fullName evidence="2">Diphthine--ammonia ligase</fullName>
        <ecNumber evidence="1">6.3.1.14</ecNumber>
    </recommendedName>
    <alternativeName>
        <fullName evidence="3">Diphthamide synthase</fullName>
    </alternativeName>
    <alternativeName>
        <fullName evidence="4">Diphthamide synthetase</fullName>
    </alternativeName>
</protein>
<dbReference type="EMBL" id="JAWRVE010000030">
    <property type="protein sequence ID" value="KAL1872060.1"/>
    <property type="molecule type" value="Genomic_DNA"/>
</dbReference>
<evidence type="ECO:0000256" key="6">
    <source>
        <dbReference type="SAM" id="MobiDB-lite"/>
    </source>
</evidence>
<feature type="compositionally biased region" description="Low complexity" evidence="6">
    <location>
        <begin position="51"/>
        <end position="69"/>
    </location>
</feature>
<comment type="caution">
    <text evidence="8">The sequence shown here is derived from an EMBL/GenBank/DDBJ whole genome shotgun (WGS) entry which is preliminary data.</text>
</comment>
<name>A0ABR3X8B8_9PEZI</name>
<dbReference type="InterPro" id="IPR002761">
    <property type="entry name" value="Diphthami_syn_dom"/>
</dbReference>
<dbReference type="EC" id="6.3.1.14" evidence="1"/>
<sequence>MAPTSQSDGGLNVIALISGGKDSFFSALHCLENGHRLVALANLHPPSPPTLASKAASGKDSSKPDSGLGVNAAGGEQNASSRQSVGSASGDPDSSLAQLDLTSDGPKEDGASVSDDEETDLNSFMYQTVGHQVIPLYSLATGIPLYRQPIAGGAVQSGREYSTASTTTEDEVESMLQLLQKVKAAHPEANAVSAGAILSTYQRTRVESVATRLGLTPLAYLWKYPALPPPPSSVAGDKDEAQLLYDMGSAGLDARIIKVASGALNDSFLWENLASAKGATMLKVAGSRFGGEGAVLGEGGEFETLVVDGPSRLFKQRIVVGEDDRVVVQEGGETAWLRIRDPTVVKKVINETDEESLIIRKPSLLDERFLSTLENMKSADETDVTEDAEERVPSLSMRPTLQTWTFIGHPEHGRLSIDADANILIDAIRARLRHHALTPTAILSTVIILRSMSDFQTINKVYGSLFSEPNPPSRVTIACGDILHKHTKIAIYVTVPDAAAAADRQGLHVQSRSYWAPANIGPYSQAITLPMGATKETTDGPRMAQIAGQIPLVPATMDLPTDGGLEMQLVLSLQHLWRIGVEMSVQWWTSAAVYFPRSSRSKYDLPARDKAVLAWRAWKAAHQWVSPRLGDDDSGPDLWDRKFNAKYLFYDNGQADKAKKTSLPYYADTVPAEDEDEDEGDDKGLRSRRKRPIPFFFAAEVDELPRSAEAEWHAHAGLSHVAWDEAGRFAAYDDERFSTIQGGTCRISHSAVVLPANGDGGTGSGTYLHSVAAIELPDGGEQQQQQQQAAPALEAQIEETNELVAVSYESRFGCAPCVGVGPEAKGETEAEYPVPYLVYVNCEVFEPEQMGSVMHELGMAVVPCASLYGGPGGGNQFAVVALYRTLLGPPVGEEKEAEL</sequence>
<dbReference type="Proteomes" id="UP001583177">
    <property type="component" value="Unassembled WGS sequence"/>
</dbReference>
<dbReference type="InterPro" id="IPR030662">
    <property type="entry name" value="DPH6/MJ0570"/>
</dbReference>